<dbReference type="GeneID" id="106498120"/>
<dbReference type="SMART" id="SM00408">
    <property type="entry name" value="IGc2"/>
    <property type="match status" value="6"/>
</dbReference>
<feature type="compositionally biased region" description="Low complexity" evidence="3">
    <location>
        <begin position="103"/>
        <end position="132"/>
    </location>
</feature>
<dbReference type="InterPro" id="IPR007110">
    <property type="entry name" value="Ig-like_dom"/>
</dbReference>
<dbReference type="InterPro" id="IPR003598">
    <property type="entry name" value="Ig_sub2"/>
</dbReference>
<evidence type="ECO:0000256" key="1">
    <source>
        <dbReference type="ARBA" id="ARBA00022737"/>
    </source>
</evidence>
<proteinExistence type="predicted"/>
<keyword evidence="2" id="KW-0393">Immunoglobulin domain</keyword>
<keyword evidence="1" id="KW-0677">Repeat</keyword>
<dbReference type="InterPro" id="IPR050964">
    <property type="entry name" value="Striated_Muscle_Regulatory"/>
</dbReference>
<feature type="domain" description="Ig-like" evidence="4">
    <location>
        <begin position="1178"/>
        <end position="1262"/>
    </location>
</feature>
<feature type="domain" description="Ig-like" evidence="4">
    <location>
        <begin position="968"/>
        <end position="1056"/>
    </location>
</feature>
<dbReference type="PANTHER" id="PTHR13817:SF20">
    <property type="entry name" value="MYOSIN-BINDING PROTEIN C, CARDIAC-TYPE"/>
    <property type="match status" value="1"/>
</dbReference>
<dbReference type="Gene3D" id="2.60.40.10">
    <property type="entry name" value="Immunoglobulins"/>
    <property type="match status" value="11"/>
</dbReference>
<evidence type="ECO:0000256" key="2">
    <source>
        <dbReference type="ARBA" id="ARBA00023319"/>
    </source>
</evidence>
<feature type="domain" description="Ig-like" evidence="4">
    <location>
        <begin position="131"/>
        <end position="245"/>
    </location>
</feature>
<dbReference type="InterPro" id="IPR003961">
    <property type="entry name" value="FN3_dom"/>
</dbReference>
<dbReference type="SMART" id="SM00409">
    <property type="entry name" value="IG"/>
    <property type="match status" value="8"/>
</dbReference>
<dbReference type="Pfam" id="PF07679">
    <property type="entry name" value="I-set"/>
    <property type="match status" value="8"/>
</dbReference>
<dbReference type="InterPro" id="IPR013783">
    <property type="entry name" value="Ig-like_fold"/>
</dbReference>
<dbReference type="InterPro" id="IPR013098">
    <property type="entry name" value="Ig_I-set"/>
</dbReference>
<dbReference type="SMART" id="SM00060">
    <property type="entry name" value="FN3"/>
    <property type="match status" value="3"/>
</dbReference>
<accession>A0ABM4EG30</accession>
<dbReference type="SUPFAM" id="SSF48726">
    <property type="entry name" value="Immunoglobulin"/>
    <property type="match status" value="8"/>
</dbReference>
<dbReference type="RefSeq" id="XP_067151654.1">
    <property type="nucleotide sequence ID" value="XM_067295553.1"/>
</dbReference>
<dbReference type="InterPro" id="IPR036179">
    <property type="entry name" value="Ig-like_dom_sf"/>
</dbReference>
<feature type="domain" description="Ig-like" evidence="4">
    <location>
        <begin position="644"/>
        <end position="762"/>
    </location>
</feature>
<evidence type="ECO:0000256" key="3">
    <source>
        <dbReference type="SAM" id="MobiDB-lite"/>
    </source>
</evidence>
<dbReference type="Pfam" id="PF18362">
    <property type="entry name" value="THB"/>
    <property type="match status" value="1"/>
</dbReference>
<sequence>MPEPVKKTVSAFTKKPKTTELTAGSTAVFEAETEKAGIKVKWQRAGTEITESEKYVIKAEGNKHSLTINNVGKDDDVTYAVIAGSSKVKFELKVKEPEKTEIAPPAQAAPAQAALESPAPSIESSQSIEVPSVGPPPEEPQDPIGLFVTRPQDGEVTVGGSITFTAKVAGESLLKKPSVKWFKGKWMDLASKVGKHLQLHDNYDRNNKVYIFEMEIIEAKMTFAGGYRCEVSSKDKFDSSNFNLTVNEAPITGDLDIRSAFRRTSLAGGGRRMTSAFLSTEGLEETGELNFSALLKKRDSFLRSVNRGEAKTESQPDVDVWEILRKAPPSEYEKIAFQYGITDLRGMLKRLKRIKKEEKKSTAFLKKLDPAYQVDKGQKIKLMVEVANPDADVKWLKNGQEIQVSGSKYIFEAVGNKRILTINHCSLADDAAYECVVGEEKSFTELFVKEPPILITHPLEDQMVMVGERVEFECEVSEEGATVKWEKDGIELTREETFKYRFKKDGKKQYLIINESTKEDSGHYTVKTNGGQSVAELIVQEKKLEVYQSIADLTVKARDQAVFKCEVSDENVKGIWLKNGKEVVPDERIKISHIGRIHKLTIEDVTPGDEADYSFIPKGFAYNLSAKLQFLEVKIDFVPREEPPKIHLDCLGQSPDTIVVVAGNKLRLDVPISGDPTPTVIWQKVNKKSDLVLSHDDSMISSENSSDLNTDSKLLFESEGRVRVEMHEDHCVFIIEGAEKEDEGVYRVIVKNPVGEDKADITVKVIDVPDPPEAPKISNIGEDYCTVQWQPPKYDGGQPVLGYILERKKKKSFRWMRLNFDLLKELSYEAKRMIEGVVYEMRIYAVNSIGMSRPSSASQPFMPIAPPSEPTHFTVEDVSDSTVALKWRPPERIGAGGLDGYIVEYCKDGSTEWIPALPGLTERTTALIKDLVTGDKLHFRVKAINLAGESGAAIIKDPVTVQEILQRPKIWLPRHLRQTLVKKVGETINIVIPFQGKPRPKVTWMKDGQTLDSKDVGIRNSNTDTILFIRKAELHQSGAYEVTLQIENMTDKVVITIQIIDKPGPPQSIKLVDVWGFNAALEWKPPQDDGNAQILGYTVQKADKKAMEWYTVFDHYRRTNCIVSDLIMGNEYFFRVFSENLCGLSETAATTKNPAYIQKTGTTYKPPSYKEHDFSEPPKFTYPLVNRSVIAGYNTTLSCAVRGIPKPKIFWYKNKMDLSGDAKYRMFSKQGVLTLEIRKPTPFDSGFYTCKAVNECGEAEIECRLDVRGNQMNLTDNINSATKKRTSVKL</sequence>
<dbReference type="PANTHER" id="PTHR13817">
    <property type="entry name" value="TITIN"/>
    <property type="match status" value="1"/>
</dbReference>
<evidence type="ECO:0000259" key="5">
    <source>
        <dbReference type="PROSITE" id="PS50853"/>
    </source>
</evidence>
<organism evidence="6 7">
    <name type="scientific">Apteryx mantelli</name>
    <name type="common">North Island brown kiwi</name>
    <dbReference type="NCBI Taxonomy" id="2696672"/>
    <lineage>
        <taxon>Eukaryota</taxon>
        <taxon>Metazoa</taxon>
        <taxon>Chordata</taxon>
        <taxon>Craniata</taxon>
        <taxon>Vertebrata</taxon>
        <taxon>Euteleostomi</taxon>
        <taxon>Archelosauria</taxon>
        <taxon>Archosauria</taxon>
        <taxon>Dinosauria</taxon>
        <taxon>Saurischia</taxon>
        <taxon>Theropoda</taxon>
        <taxon>Coelurosauria</taxon>
        <taxon>Aves</taxon>
        <taxon>Palaeognathae</taxon>
        <taxon>Apterygiformes</taxon>
        <taxon>Apterygidae</taxon>
        <taxon>Apteryx</taxon>
    </lineage>
</organism>
<dbReference type="CDD" id="cd00096">
    <property type="entry name" value="Ig"/>
    <property type="match status" value="1"/>
</dbReference>
<dbReference type="CDD" id="cd00063">
    <property type="entry name" value="FN3"/>
    <property type="match status" value="3"/>
</dbReference>
<dbReference type="Proteomes" id="UP001652627">
    <property type="component" value="Chromosome 4"/>
</dbReference>
<name>A0ABM4EG30_9AVES</name>
<evidence type="ECO:0000313" key="6">
    <source>
        <dbReference type="Proteomes" id="UP001652627"/>
    </source>
</evidence>
<feature type="domain" description="Fibronectin type-III" evidence="5">
    <location>
        <begin position="1065"/>
        <end position="1160"/>
    </location>
</feature>
<dbReference type="PROSITE" id="PS50835">
    <property type="entry name" value="IG_LIKE"/>
    <property type="match status" value="6"/>
</dbReference>
<keyword evidence="6" id="KW-1185">Reference proteome</keyword>
<dbReference type="InterPro" id="IPR040849">
    <property type="entry name" value="MyBP-C_THB"/>
</dbReference>
<feature type="domain" description="Fibronectin type-III" evidence="5">
    <location>
        <begin position="869"/>
        <end position="964"/>
    </location>
</feature>
<protein>
    <submittedName>
        <fullName evidence="7">Myosin-binding protein C, cardiac-type</fullName>
    </submittedName>
</protein>
<evidence type="ECO:0000259" key="4">
    <source>
        <dbReference type="PROSITE" id="PS50835"/>
    </source>
</evidence>
<feature type="domain" description="Ig-like" evidence="4">
    <location>
        <begin position="359"/>
        <end position="437"/>
    </location>
</feature>
<dbReference type="PROSITE" id="PS50853">
    <property type="entry name" value="FN3"/>
    <property type="match status" value="3"/>
</dbReference>
<dbReference type="InterPro" id="IPR003599">
    <property type="entry name" value="Ig_sub"/>
</dbReference>
<feature type="domain" description="Fibronectin type-III" evidence="5">
    <location>
        <begin position="771"/>
        <end position="867"/>
    </location>
</feature>
<evidence type="ECO:0000313" key="7">
    <source>
        <dbReference type="RefSeq" id="XP_067151654.1"/>
    </source>
</evidence>
<dbReference type="InterPro" id="IPR036116">
    <property type="entry name" value="FN3_sf"/>
</dbReference>
<feature type="region of interest" description="Disordered" evidence="3">
    <location>
        <begin position="101"/>
        <end position="142"/>
    </location>
</feature>
<dbReference type="SUPFAM" id="SSF49265">
    <property type="entry name" value="Fibronectin type III"/>
    <property type="match status" value="2"/>
</dbReference>
<dbReference type="Pfam" id="PF00041">
    <property type="entry name" value="fn3"/>
    <property type="match status" value="3"/>
</dbReference>
<gene>
    <name evidence="7" type="primary">MYBPC3</name>
</gene>
<feature type="domain" description="Ig-like" evidence="4">
    <location>
        <begin position="451"/>
        <end position="545"/>
    </location>
</feature>
<reference evidence="7" key="1">
    <citation type="submission" date="2025-08" db="UniProtKB">
        <authorList>
            <consortium name="RefSeq"/>
        </authorList>
    </citation>
    <scope>IDENTIFICATION</scope>
    <source>
        <tissue evidence="7">Blood</tissue>
    </source>
</reference>